<dbReference type="InterPro" id="IPR015422">
    <property type="entry name" value="PyrdxlP-dep_Trfase_small"/>
</dbReference>
<sequence>MTYIFTYNLMNDKRRKKFSVRGMNVMIYFDYAATTPMSNEALKAYIEVAQKYYGNTNSLHDLGAQSEQLLEQCKGTLANLIGGEREGIYFTNGGSESNMLGIKLLLNQDNRKHIIISTAEHNSNHQITRFLELEGYKVSHIPFTRNGQIDIDFLKYEITNDTALVIVQHINGEIGTIQPINEVAEICKRHDIFLHVDCVQSFGKIDLKNISPVVDSLSVSSHKIYGPKGIGFLYTNHQPTTSLEQLILHGNTYDLPGIVSFTVAANEAIELMESEKKQLIELREAFIEQLEPIKEFITIYENKNQKQLPSIIGMAIEGIEGQWVMLECNRQGYAISTGSACDVKYNQTPNTLRALQEDEIKAKGFFRISFGRQTNMNQVKELGRFLVAMTLQYKGTVELNP</sequence>
<name>A0A4Y8IQD9_9BACI</name>
<comment type="cofactor">
    <cofactor evidence="1">
        <name>pyridoxal 5'-phosphate</name>
        <dbReference type="ChEBI" id="CHEBI:597326"/>
    </cofactor>
</comment>
<dbReference type="GO" id="GO:0008483">
    <property type="term" value="F:transaminase activity"/>
    <property type="evidence" value="ECO:0007669"/>
    <property type="project" value="UniProtKB-KW"/>
</dbReference>
<comment type="caution">
    <text evidence="4">The sequence shown here is derived from an EMBL/GenBank/DDBJ whole genome shotgun (WGS) entry which is preliminary data.</text>
</comment>
<dbReference type="OrthoDB" id="9808002at2"/>
<dbReference type="EMBL" id="SOPW01000003">
    <property type="protein sequence ID" value="TFB23874.1"/>
    <property type="molecule type" value="Genomic_DNA"/>
</dbReference>
<dbReference type="PANTHER" id="PTHR11601">
    <property type="entry name" value="CYSTEINE DESULFURYLASE FAMILY MEMBER"/>
    <property type="match status" value="1"/>
</dbReference>
<dbReference type="Proteomes" id="UP000297975">
    <property type="component" value="Unassembled WGS sequence"/>
</dbReference>
<dbReference type="PANTHER" id="PTHR11601:SF36">
    <property type="entry name" value="CYSTEINE DESULFURASE NIFS-RELATED"/>
    <property type="match status" value="1"/>
</dbReference>
<evidence type="ECO:0000313" key="4">
    <source>
        <dbReference type="EMBL" id="TFB23874.1"/>
    </source>
</evidence>
<gene>
    <name evidence="4" type="ORF">E3U55_03400</name>
</gene>
<evidence type="ECO:0000259" key="3">
    <source>
        <dbReference type="Pfam" id="PF00266"/>
    </source>
</evidence>
<feature type="domain" description="Aminotransferase class V" evidence="3">
    <location>
        <begin position="27"/>
        <end position="382"/>
    </location>
</feature>
<dbReference type="PIRSF" id="PIRSF005572">
    <property type="entry name" value="NifS"/>
    <property type="match status" value="1"/>
</dbReference>
<dbReference type="InterPro" id="IPR016454">
    <property type="entry name" value="Cysteine_dSase"/>
</dbReference>
<accession>A0A4Y8IQD9</accession>
<keyword evidence="5" id="KW-1185">Reference proteome</keyword>
<dbReference type="SUPFAM" id="SSF53383">
    <property type="entry name" value="PLP-dependent transferases"/>
    <property type="match status" value="1"/>
</dbReference>
<organism evidence="4 5">
    <name type="scientific">Filobacillus milosensis</name>
    <dbReference type="NCBI Taxonomy" id="94137"/>
    <lineage>
        <taxon>Bacteria</taxon>
        <taxon>Bacillati</taxon>
        <taxon>Bacillota</taxon>
        <taxon>Bacilli</taxon>
        <taxon>Bacillales</taxon>
        <taxon>Bacillaceae</taxon>
        <taxon>Filobacillus</taxon>
    </lineage>
</organism>
<keyword evidence="4" id="KW-0032">Aminotransferase</keyword>
<dbReference type="Pfam" id="PF00266">
    <property type="entry name" value="Aminotran_5"/>
    <property type="match status" value="1"/>
</dbReference>
<dbReference type="AlphaFoldDB" id="A0A4Y8IQD9"/>
<evidence type="ECO:0000313" key="5">
    <source>
        <dbReference type="Proteomes" id="UP000297975"/>
    </source>
</evidence>
<evidence type="ECO:0000256" key="2">
    <source>
        <dbReference type="ARBA" id="ARBA00022898"/>
    </source>
</evidence>
<proteinExistence type="predicted"/>
<dbReference type="NCBIfam" id="NF002806">
    <property type="entry name" value="PRK02948.1"/>
    <property type="match status" value="1"/>
</dbReference>
<dbReference type="InterPro" id="IPR000192">
    <property type="entry name" value="Aminotrans_V_dom"/>
</dbReference>
<reference evidence="4 5" key="1">
    <citation type="submission" date="2019-03" db="EMBL/GenBank/DDBJ databases">
        <authorList>
            <person name="He R.-H."/>
        </authorList>
    </citation>
    <scope>NUCLEOTIDE SEQUENCE [LARGE SCALE GENOMIC DNA]</scope>
    <source>
        <strain evidence="5">SH 714</strain>
    </source>
</reference>
<keyword evidence="2" id="KW-0663">Pyridoxal phosphate</keyword>
<dbReference type="InterPro" id="IPR015421">
    <property type="entry name" value="PyrdxlP-dep_Trfase_major"/>
</dbReference>
<protein>
    <submittedName>
        <fullName evidence="4">Aminotransferase class V-fold PLP-dependent enzyme</fullName>
    </submittedName>
</protein>
<dbReference type="InterPro" id="IPR015424">
    <property type="entry name" value="PyrdxlP-dep_Trfase"/>
</dbReference>
<dbReference type="Gene3D" id="3.90.1150.10">
    <property type="entry name" value="Aspartate Aminotransferase, domain 1"/>
    <property type="match status" value="1"/>
</dbReference>
<dbReference type="Gene3D" id="3.40.640.10">
    <property type="entry name" value="Type I PLP-dependent aspartate aminotransferase-like (Major domain)"/>
    <property type="match status" value="1"/>
</dbReference>
<evidence type="ECO:0000256" key="1">
    <source>
        <dbReference type="ARBA" id="ARBA00001933"/>
    </source>
</evidence>
<keyword evidence="4" id="KW-0808">Transferase</keyword>